<comment type="caution">
    <text evidence="1">The sequence shown here is derived from an EMBL/GenBank/DDBJ whole genome shotgun (WGS) entry which is preliminary data.</text>
</comment>
<keyword evidence="2" id="KW-1185">Reference proteome</keyword>
<dbReference type="SUPFAM" id="SSF143880">
    <property type="entry name" value="NE0471 N-terminal domain-like"/>
    <property type="match status" value="1"/>
</dbReference>
<gene>
    <name evidence="1" type="ORF">CWR48_03290</name>
</gene>
<evidence type="ECO:0000313" key="2">
    <source>
        <dbReference type="Proteomes" id="UP000257143"/>
    </source>
</evidence>
<organism evidence="1 2">
    <name type="scientific">Oceanobacillus arenosus</name>
    <dbReference type="NCBI Taxonomy" id="1229153"/>
    <lineage>
        <taxon>Bacteria</taxon>
        <taxon>Bacillati</taxon>
        <taxon>Bacillota</taxon>
        <taxon>Bacilli</taxon>
        <taxon>Bacillales</taxon>
        <taxon>Bacillaceae</taxon>
        <taxon>Oceanobacillus</taxon>
    </lineage>
</organism>
<name>A0A3D8Q213_9BACI</name>
<dbReference type="OrthoDB" id="162796at2"/>
<protein>
    <recommendedName>
        <fullName evidence="3">DUF2442 domain-containing protein</fullName>
    </recommendedName>
</protein>
<dbReference type="Proteomes" id="UP000257143">
    <property type="component" value="Unassembled WGS sequence"/>
</dbReference>
<reference evidence="2" key="1">
    <citation type="submission" date="2017-11" db="EMBL/GenBank/DDBJ databases">
        <authorList>
            <person name="Zhu W."/>
        </authorList>
    </citation>
    <scope>NUCLEOTIDE SEQUENCE [LARGE SCALE GENOMIC DNA]</scope>
    <source>
        <strain evidence="2">CAU 1183</strain>
    </source>
</reference>
<dbReference type="EMBL" id="PIOC01000003">
    <property type="protein sequence ID" value="RDW21439.1"/>
    <property type="molecule type" value="Genomic_DNA"/>
</dbReference>
<evidence type="ECO:0000313" key="1">
    <source>
        <dbReference type="EMBL" id="RDW21439.1"/>
    </source>
</evidence>
<dbReference type="AlphaFoldDB" id="A0A3D8Q213"/>
<dbReference type="InterPro" id="IPR036782">
    <property type="entry name" value="NE0471-like_N"/>
</dbReference>
<proteinExistence type="predicted"/>
<dbReference type="Gene3D" id="3.30.2020.10">
    <property type="entry name" value="NE0471-like N-terminal domain"/>
    <property type="match status" value="1"/>
</dbReference>
<evidence type="ECO:0008006" key="3">
    <source>
        <dbReference type="Google" id="ProtNLM"/>
    </source>
</evidence>
<accession>A0A3D8Q213</accession>
<dbReference type="RefSeq" id="WP_115771611.1">
    <property type="nucleotide sequence ID" value="NZ_PIOC01000003.1"/>
</dbReference>
<sequence length="105" mass="12026">MALVSKVSVVPGLKGWLLIEFDDQTRKFTNINPIMKGVLENLKDQTFFEKVFVDKELQTVSWPGELELDPDNLYQNGVDVVHVKNLINAVKDNSDFSDFIEREIV</sequence>